<keyword evidence="12" id="KW-0436">Ligase</keyword>
<dbReference type="SUPFAM" id="SSF57850">
    <property type="entry name" value="RING/U-box"/>
    <property type="match status" value="1"/>
</dbReference>
<evidence type="ECO:0000256" key="8">
    <source>
        <dbReference type="ARBA" id="ARBA00044534"/>
    </source>
</evidence>
<evidence type="ECO:0000256" key="10">
    <source>
        <dbReference type="PROSITE-ProRule" id="PRU00339"/>
    </source>
</evidence>
<name>D8SKS5_SELML</name>
<dbReference type="Pfam" id="PF13414">
    <property type="entry name" value="TPR_11"/>
    <property type="match status" value="1"/>
</dbReference>
<dbReference type="GO" id="GO:0071218">
    <property type="term" value="P:cellular response to misfolded protein"/>
    <property type="evidence" value="ECO:0000318"/>
    <property type="project" value="GO_Central"/>
</dbReference>
<dbReference type="CDD" id="cd16654">
    <property type="entry name" value="RING-Ubox_CHIP"/>
    <property type="match status" value="1"/>
</dbReference>
<keyword evidence="4" id="KW-0808">Transferase</keyword>
<dbReference type="SMART" id="SM00028">
    <property type="entry name" value="TPR"/>
    <property type="match status" value="3"/>
</dbReference>
<dbReference type="SUPFAM" id="SSF48452">
    <property type="entry name" value="TPR-like"/>
    <property type="match status" value="1"/>
</dbReference>
<reference evidence="12 13" key="1">
    <citation type="journal article" date="2011" name="Science">
        <title>The Selaginella genome identifies genetic changes associated with the evolution of vascular plants.</title>
        <authorList>
            <person name="Banks J.A."/>
            <person name="Nishiyama T."/>
            <person name="Hasebe M."/>
            <person name="Bowman J.L."/>
            <person name="Gribskov M."/>
            <person name="dePamphilis C."/>
            <person name="Albert V.A."/>
            <person name="Aono N."/>
            <person name="Aoyama T."/>
            <person name="Ambrose B.A."/>
            <person name="Ashton N.W."/>
            <person name="Axtell M.J."/>
            <person name="Barker E."/>
            <person name="Barker M.S."/>
            <person name="Bennetzen J.L."/>
            <person name="Bonawitz N.D."/>
            <person name="Chapple C."/>
            <person name="Cheng C."/>
            <person name="Correa L.G."/>
            <person name="Dacre M."/>
            <person name="DeBarry J."/>
            <person name="Dreyer I."/>
            <person name="Elias M."/>
            <person name="Engstrom E.M."/>
            <person name="Estelle M."/>
            <person name="Feng L."/>
            <person name="Finet C."/>
            <person name="Floyd S.K."/>
            <person name="Frommer W.B."/>
            <person name="Fujita T."/>
            <person name="Gramzow L."/>
            <person name="Gutensohn M."/>
            <person name="Harholt J."/>
            <person name="Hattori M."/>
            <person name="Heyl A."/>
            <person name="Hirai T."/>
            <person name="Hiwatashi Y."/>
            <person name="Ishikawa M."/>
            <person name="Iwata M."/>
            <person name="Karol K.G."/>
            <person name="Koehler B."/>
            <person name="Kolukisaoglu U."/>
            <person name="Kubo M."/>
            <person name="Kurata T."/>
            <person name="Lalonde S."/>
            <person name="Li K."/>
            <person name="Li Y."/>
            <person name="Litt A."/>
            <person name="Lyons E."/>
            <person name="Manning G."/>
            <person name="Maruyama T."/>
            <person name="Michael T.P."/>
            <person name="Mikami K."/>
            <person name="Miyazaki S."/>
            <person name="Morinaga S."/>
            <person name="Murata T."/>
            <person name="Mueller-Roeber B."/>
            <person name="Nelson D.R."/>
            <person name="Obara M."/>
            <person name="Oguri Y."/>
            <person name="Olmstead R.G."/>
            <person name="Onodera N."/>
            <person name="Petersen B.L."/>
            <person name="Pils B."/>
            <person name="Prigge M."/>
            <person name="Rensing S.A."/>
            <person name="Riano-Pachon D.M."/>
            <person name="Roberts A.W."/>
            <person name="Sato Y."/>
            <person name="Scheller H.V."/>
            <person name="Schulz B."/>
            <person name="Schulz C."/>
            <person name="Shakirov E.V."/>
            <person name="Shibagaki N."/>
            <person name="Shinohara N."/>
            <person name="Shippen D.E."/>
            <person name="Soerensen I."/>
            <person name="Sotooka R."/>
            <person name="Sugimoto N."/>
            <person name="Sugita M."/>
            <person name="Sumikawa N."/>
            <person name="Tanurdzic M."/>
            <person name="Theissen G."/>
            <person name="Ulvskov P."/>
            <person name="Wakazuki S."/>
            <person name="Weng J.K."/>
            <person name="Willats W.W."/>
            <person name="Wipf D."/>
            <person name="Wolf P.G."/>
            <person name="Yang L."/>
            <person name="Zimmer A.D."/>
            <person name="Zhu Q."/>
            <person name="Mitros T."/>
            <person name="Hellsten U."/>
            <person name="Loque D."/>
            <person name="Otillar R."/>
            <person name="Salamov A."/>
            <person name="Schmutz J."/>
            <person name="Shapiro H."/>
            <person name="Lindquist E."/>
            <person name="Lucas S."/>
            <person name="Rokhsar D."/>
            <person name="Grigoriev I.V."/>
        </authorList>
    </citation>
    <scope>NUCLEOTIDE SEQUENCE [LARGE SCALE GENOMIC DNA]</scope>
</reference>
<dbReference type="PANTHER" id="PTHR46803:SF2">
    <property type="entry name" value="E3 UBIQUITIN-PROTEIN LIGASE CHIP"/>
    <property type="match status" value="1"/>
</dbReference>
<organism evidence="13">
    <name type="scientific">Selaginella moellendorffii</name>
    <name type="common">Spikemoss</name>
    <dbReference type="NCBI Taxonomy" id="88036"/>
    <lineage>
        <taxon>Eukaryota</taxon>
        <taxon>Viridiplantae</taxon>
        <taxon>Streptophyta</taxon>
        <taxon>Embryophyta</taxon>
        <taxon>Tracheophyta</taxon>
        <taxon>Lycopodiopsida</taxon>
        <taxon>Selaginellales</taxon>
        <taxon>Selaginellaceae</taxon>
        <taxon>Selaginella</taxon>
    </lineage>
</organism>
<dbReference type="SMART" id="SM00504">
    <property type="entry name" value="Ubox"/>
    <property type="match status" value="1"/>
</dbReference>
<dbReference type="GO" id="GO:0061630">
    <property type="term" value="F:ubiquitin protein ligase activity"/>
    <property type="evidence" value="ECO:0000318"/>
    <property type="project" value="GO_Central"/>
</dbReference>
<dbReference type="InterPro" id="IPR013083">
    <property type="entry name" value="Znf_RING/FYVE/PHD"/>
</dbReference>
<dbReference type="Pfam" id="PF04564">
    <property type="entry name" value="U-box"/>
    <property type="match status" value="1"/>
</dbReference>
<evidence type="ECO:0000256" key="3">
    <source>
        <dbReference type="ARBA" id="ARBA00012483"/>
    </source>
</evidence>
<dbReference type="PROSITE" id="PS51698">
    <property type="entry name" value="U_BOX"/>
    <property type="match status" value="1"/>
</dbReference>
<dbReference type="Gene3D" id="1.25.40.10">
    <property type="entry name" value="Tetratricopeptide repeat domain"/>
    <property type="match status" value="1"/>
</dbReference>
<evidence type="ECO:0000259" key="11">
    <source>
        <dbReference type="PROSITE" id="PS51698"/>
    </source>
</evidence>
<keyword evidence="13" id="KW-1185">Reference proteome</keyword>
<dbReference type="PROSITE" id="PS50005">
    <property type="entry name" value="TPR"/>
    <property type="match status" value="2"/>
</dbReference>
<keyword evidence="5" id="KW-0677">Repeat</keyword>
<dbReference type="InterPro" id="IPR003613">
    <property type="entry name" value="Ubox_domain"/>
</dbReference>
<dbReference type="InParanoid" id="D8SKS5"/>
<dbReference type="AlphaFoldDB" id="D8SKS5"/>
<keyword evidence="6" id="KW-0833">Ubl conjugation pathway</keyword>
<evidence type="ECO:0000256" key="6">
    <source>
        <dbReference type="ARBA" id="ARBA00022786"/>
    </source>
</evidence>
<comment type="catalytic activity">
    <reaction evidence="1">
        <text>S-ubiquitinyl-[E2 ubiquitin-conjugating enzyme]-L-cysteine + [acceptor protein]-L-lysine = [E2 ubiquitin-conjugating enzyme]-L-cysteine + N(6)-ubiquitinyl-[acceptor protein]-L-lysine.</text>
        <dbReference type="EC" id="2.3.2.27"/>
    </reaction>
</comment>
<dbReference type="Proteomes" id="UP000001514">
    <property type="component" value="Unassembled WGS sequence"/>
</dbReference>
<dbReference type="GO" id="GO:0043161">
    <property type="term" value="P:proteasome-mediated ubiquitin-dependent protein catabolic process"/>
    <property type="evidence" value="ECO:0000318"/>
    <property type="project" value="GO_Central"/>
</dbReference>
<dbReference type="GO" id="GO:0016874">
    <property type="term" value="F:ligase activity"/>
    <property type="evidence" value="ECO:0007669"/>
    <property type="project" value="UniProtKB-KW"/>
</dbReference>
<dbReference type="KEGG" id="smo:SELMODRAFT_119447"/>
<comment type="pathway">
    <text evidence="2">Protein modification; protein ubiquitination.</text>
</comment>
<dbReference type="FunCoup" id="D8SKS5">
    <property type="interactions" value="3699"/>
</dbReference>
<evidence type="ECO:0000256" key="9">
    <source>
        <dbReference type="ARBA" id="ARBA00044543"/>
    </source>
</evidence>
<dbReference type="Gene3D" id="3.30.40.10">
    <property type="entry name" value="Zinc/RING finger domain, C3HC4 (zinc finger)"/>
    <property type="match status" value="1"/>
</dbReference>
<dbReference type="GO" id="GO:0005737">
    <property type="term" value="C:cytoplasm"/>
    <property type="evidence" value="ECO:0000318"/>
    <property type="project" value="GO_Central"/>
</dbReference>
<dbReference type="UniPathway" id="UPA00143"/>
<feature type="domain" description="U-box" evidence="11">
    <location>
        <begin position="202"/>
        <end position="276"/>
    </location>
</feature>
<accession>D8SKS5</accession>
<evidence type="ECO:0000256" key="5">
    <source>
        <dbReference type="ARBA" id="ARBA00022737"/>
    </source>
</evidence>
<dbReference type="Gramene" id="EFJ15030">
    <property type="protein sequence ID" value="EFJ15030"/>
    <property type="gene ID" value="SELMODRAFT_119447"/>
</dbReference>
<evidence type="ECO:0000313" key="13">
    <source>
        <dbReference type="Proteomes" id="UP000001514"/>
    </source>
</evidence>
<dbReference type="STRING" id="88036.D8SKS5"/>
<evidence type="ECO:0000313" key="12">
    <source>
        <dbReference type="EMBL" id="EFJ15030.1"/>
    </source>
</evidence>
<sequence>MSAKIVSAAKQAELLKEQGNLYFKKERLSAAIDAYTEAITLCPDVPVYWTNRALCYQRKGDWERVEADCWKALELDKASVKAHYMLGLALLNSQHYAEAIKQLEKALDLGRGANPAAYMVEQIWQELSKARYTQWEVATAARRAKQKEIRYSAETPMEDDDIVESDESEWKAISRLREIYQEKLRTIADIFNKAAESDIPSEIPEHLCCKITMDVFRDPVITPSGVSYERAVLLEHLRKVGKFDPWTRAPLEPEQIVSNLALKEAVQAYMLDHGWAYKPYY</sequence>
<dbReference type="Pfam" id="PF07719">
    <property type="entry name" value="TPR_2"/>
    <property type="match status" value="1"/>
</dbReference>
<keyword evidence="7 10" id="KW-0802">TPR repeat</keyword>
<feature type="repeat" description="TPR" evidence="10">
    <location>
        <begin position="12"/>
        <end position="45"/>
    </location>
</feature>
<gene>
    <name evidence="12" type="ORF">SELMODRAFT_119447</name>
</gene>
<dbReference type="PANTHER" id="PTHR46803">
    <property type="entry name" value="E3 UBIQUITIN-PROTEIN LIGASE CHIP"/>
    <property type="match status" value="1"/>
</dbReference>
<dbReference type="GO" id="GO:0006515">
    <property type="term" value="P:protein quality control for misfolded or incompletely synthesized proteins"/>
    <property type="evidence" value="ECO:0000318"/>
    <property type="project" value="GO_Central"/>
</dbReference>
<dbReference type="GO" id="GO:0045862">
    <property type="term" value="P:positive regulation of proteolysis"/>
    <property type="evidence" value="ECO:0000318"/>
    <property type="project" value="GO_Central"/>
</dbReference>
<dbReference type="OMA" id="WAGVEHD"/>
<dbReference type="EC" id="2.3.2.27" evidence="3"/>
<dbReference type="InterPro" id="IPR045202">
    <property type="entry name" value="CHIP_RING-Ubox"/>
</dbReference>
<feature type="repeat" description="TPR" evidence="10">
    <location>
        <begin position="80"/>
        <end position="113"/>
    </location>
</feature>
<dbReference type="InterPro" id="IPR011990">
    <property type="entry name" value="TPR-like_helical_dom_sf"/>
</dbReference>
<dbReference type="HOGENOM" id="CLU_056455_0_0_1"/>
<dbReference type="EMBL" id="GL377625">
    <property type="protein sequence ID" value="EFJ15030.1"/>
    <property type="molecule type" value="Genomic_DNA"/>
</dbReference>
<evidence type="ECO:0000256" key="1">
    <source>
        <dbReference type="ARBA" id="ARBA00000900"/>
    </source>
</evidence>
<dbReference type="InterPro" id="IPR013105">
    <property type="entry name" value="TPR_2"/>
</dbReference>
<evidence type="ECO:0000256" key="2">
    <source>
        <dbReference type="ARBA" id="ARBA00004906"/>
    </source>
</evidence>
<evidence type="ECO:0000256" key="4">
    <source>
        <dbReference type="ARBA" id="ARBA00022679"/>
    </source>
</evidence>
<protein>
    <recommendedName>
        <fullName evidence="8">E3 ubiquitin-protein ligase CHIP</fullName>
        <ecNumber evidence="3">2.3.2.27</ecNumber>
    </recommendedName>
    <alternativeName>
        <fullName evidence="9">RING-type E3 ubiquitin transferase CHIP</fullName>
    </alternativeName>
</protein>
<dbReference type="GO" id="GO:0000209">
    <property type="term" value="P:protein polyubiquitination"/>
    <property type="evidence" value="ECO:0000318"/>
    <property type="project" value="GO_Central"/>
</dbReference>
<evidence type="ECO:0000256" key="7">
    <source>
        <dbReference type="ARBA" id="ARBA00022803"/>
    </source>
</evidence>
<dbReference type="InterPro" id="IPR019734">
    <property type="entry name" value="TPR_rpt"/>
</dbReference>
<dbReference type="GO" id="GO:0051087">
    <property type="term" value="F:protein-folding chaperone binding"/>
    <property type="evidence" value="ECO:0000318"/>
    <property type="project" value="GO_Central"/>
</dbReference>
<dbReference type="eggNOG" id="KOG4642">
    <property type="taxonomic scope" value="Eukaryota"/>
</dbReference>
<proteinExistence type="predicted"/>